<dbReference type="InterPro" id="IPR025375">
    <property type="entry name" value="DUF4365"/>
</dbReference>
<dbReference type="RefSeq" id="WP_304543079.1">
    <property type="nucleotide sequence ID" value="NZ_JARPTC010000016.1"/>
</dbReference>
<comment type="caution">
    <text evidence="3">The sequence shown here is derived from an EMBL/GenBank/DDBJ whole genome shotgun (WGS) entry which is preliminary data.</text>
</comment>
<name>A0AAW7ZER5_9FIRM</name>
<proteinExistence type="predicted"/>
<protein>
    <submittedName>
        <fullName evidence="3">DUF4365 domain-containing protein</fullName>
    </submittedName>
</protein>
<dbReference type="AlphaFoldDB" id="A0AAW7ZER5"/>
<reference evidence="3" key="2">
    <citation type="submission" date="2023-03" db="EMBL/GenBank/DDBJ databases">
        <authorList>
            <person name="Zhang Z."/>
        </authorList>
    </citation>
    <scope>NUCLEOTIDE SEQUENCE</scope>
    <source>
        <strain evidence="3">DSA</strain>
    </source>
</reference>
<reference evidence="3" key="1">
    <citation type="journal article" date="2023" name="J. Hazard. Mater.">
        <title>Anaerobic biodegradation of pyrene and benzo[a]pyrene by a new sulfate-reducing Desulforamulus aquiferis strain DSA.</title>
        <authorList>
            <person name="Zhang Z."/>
            <person name="Sun J."/>
            <person name="Gong X."/>
            <person name="Wang C."/>
            <person name="Wang H."/>
        </authorList>
    </citation>
    <scope>NUCLEOTIDE SEQUENCE</scope>
    <source>
        <strain evidence="3">DSA</strain>
    </source>
</reference>
<feature type="compositionally biased region" description="Polar residues" evidence="1">
    <location>
        <begin position="7"/>
        <end position="21"/>
    </location>
</feature>
<feature type="compositionally biased region" description="Low complexity" evidence="1">
    <location>
        <begin position="215"/>
        <end position="229"/>
    </location>
</feature>
<feature type="region of interest" description="Disordered" evidence="1">
    <location>
        <begin position="215"/>
        <end position="240"/>
    </location>
</feature>
<evidence type="ECO:0000256" key="1">
    <source>
        <dbReference type="SAM" id="MobiDB-lite"/>
    </source>
</evidence>
<organism evidence="3 4">
    <name type="scientific">Desulforamulus aquiferis</name>
    <dbReference type="NCBI Taxonomy" id="1397668"/>
    <lineage>
        <taxon>Bacteria</taxon>
        <taxon>Bacillati</taxon>
        <taxon>Bacillota</taxon>
        <taxon>Clostridia</taxon>
        <taxon>Eubacteriales</taxon>
        <taxon>Peptococcaceae</taxon>
        <taxon>Desulforamulus</taxon>
    </lineage>
</organism>
<evidence type="ECO:0000259" key="2">
    <source>
        <dbReference type="Pfam" id="PF14280"/>
    </source>
</evidence>
<evidence type="ECO:0000313" key="4">
    <source>
        <dbReference type="Proteomes" id="UP001172911"/>
    </source>
</evidence>
<dbReference type="EMBL" id="JARPTC010000016">
    <property type="protein sequence ID" value="MDO7787764.1"/>
    <property type="molecule type" value="Genomic_DNA"/>
</dbReference>
<gene>
    <name evidence="3" type="ORF">P6N53_11095</name>
</gene>
<feature type="region of interest" description="Disordered" evidence="1">
    <location>
        <begin position="1"/>
        <end position="21"/>
    </location>
</feature>
<feature type="domain" description="DUF4365" evidence="2">
    <location>
        <begin position="48"/>
        <end position="154"/>
    </location>
</feature>
<sequence length="404" mass="45869">MIDSLENKVSISTPVTSQNNKPMKASTAHQILFSILPSSWTRREDYSNHYIDYIFEIKQAGLPKGIRFSAVIKLSTSLKVIDDSIILQLETEKIKYINDKTDEPVLIILINPKSEEVYWLFLQEYVHNILENSSPGWQNKKNVTLRLPIANQLINSTVPLEEAVLRGWEFIYVSKFHMPYRIVQEKIKGFFESPQNVEKALSIASNRPYGKHLSKSNSNCSSDSCSSCSQEPEPDISTSADNDVQLSLNHAQGLKLLDPRENRQAYYLIYNALNQAGDNISAGMRCTAMGEMAFYDYLLHFMRSFELEGTGSIIHLSRLEEHLRYFKAIDQLVAFIIVALDECELIPTSLLTIRLADTYLFATPYISRTFGQDKAAPLMDYAQSLLIFSHEIASFIESPGSIIQ</sequence>
<accession>A0AAW7ZER5</accession>
<dbReference type="Pfam" id="PF14280">
    <property type="entry name" value="DUF4365"/>
    <property type="match status" value="1"/>
</dbReference>
<evidence type="ECO:0000313" key="3">
    <source>
        <dbReference type="EMBL" id="MDO7787764.1"/>
    </source>
</evidence>
<keyword evidence="4" id="KW-1185">Reference proteome</keyword>
<dbReference type="Proteomes" id="UP001172911">
    <property type="component" value="Unassembled WGS sequence"/>
</dbReference>